<evidence type="ECO:0000313" key="1">
    <source>
        <dbReference type="EMBL" id="PEC22781.1"/>
    </source>
</evidence>
<dbReference type="EMBL" id="NVLK01000012">
    <property type="protein sequence ID" value="PEC22781.1"/>
    <property type="molecule type" value="Genomic_DNA"/>
</dbReference>
<proteinExistence type="predicted"/>
<gene>
    <name evidence="1" type="ORF">COM96_06535</name>
</gene>
<sequence length="76" mass="7810">MAKVPKDIGQGGSYVSSDLAAILLGIADDLASLKAQVGDVQSKYNQHINDGKHRVATAVDAAAPNSTVNSTITTTK</sequence>
<reference evidence="1 2" key="1">
    <citation type="submission" date="2017-09" db="EMBL/GenBank/DDBJ databases">
        <title>Large-scale bioinformatics analysis of Bacillus genomes uncovers conserved roles of natural products in bacterial physiology.</title>
        <authorList>
            <consortium name="Agbiome Team Llc"/>
            <person name="Bleich R.M."/>
            <person name="Grubbs K.J."/>
            <person name="Santa Maria K.C."/>
            <person name="Allen S.E."/>
            <person name="Farag S."/>
            <person name="Shank E.A."/>
            <person name="Bowers A."/>
        </authorList>
    </citation>
    <scope>NUCLEOTIDE SEQUENCE [LARGE SCALE GENOMIC DNA]</scope>
    <source>
        <strain evidence="1 2">AFS096845</strain>
    </source>
</reference>
<name>A0A2A7I0N4_BACCE</name>
<dbReference type="RefSeq" id="WP_097903109.1">
    <property type="nucleotide sequence ID" value="NZ_NVLK01000012.1"/>
</dbReference>
<evidence type="ECO:0000313" key="2">
    <source>
        <dbReference type="Proteomes" id="UP000220006"/>
    </source>
</evidence>
<accession>A0A2A7I0N4</accession>
<dbReference type="AlphaFoldDB" id="A0A2A7I0N4"/>
<organism evidence="1 2">
    <name type="scientific">Bacillus cereus</name>
    <dbReference type="NCBI Taxonomy" id="1396"/>
    <lineage>
        <taxon>Bacteria</taxon>
        <taxon>Bacillati</taxon>
        <taxon>Bacillota</taxon>
        <taxon>Bacilli</taxon>
        <taxon>Bacillales</taxon>
        <taxon>Bacillaceae</taxon>
        <taxon>Bacillus</taxon>
        <taxon>Bacillus cereus group</taxon>
    </lineage>
</organism>
<protein>
    <submittedName>
        <fullName evidence="1">Uncharacterized protein</fullName>
    </submittedName>
</protein>
<dbReference type="Proteomes" id="UP000220006">
    <property type="component" value="Unassembled WGS sequence"/>
</dbReference>
<comment type="caution">
    <text evidence="1">The sequence shown here is derived from an EMBL/GenBank/DDBJ whole genome shotgun (WGS) entry which is preliminary data.</text>
</comment>